<evidence type="ECO:0000313" key="1">
    <source>
        <dbReference type="EMBL" id="JAI07915.1"/>
    </source>
</evidence>
<reference evidence="1" key="2">
    <citation type="journal article" date="2015" name="Fish Shellfish Immunol.">
        <title>Early steps in the European eel (Anguilla anguilla)-Vibrio vulnificus interaction in the gills: Role of the RtxA13 toxin.</title>
        <authorList>
            <person name="Callol A."/>
            <person name="Pajuelo D."/>
            <person name="Ebbesson L."/>
            <person name="Teles M."/>
            <person name="MacKenzie S."/>
            <person name="Amaro C."/>
        </authorList>
    </citation>
    <scope>NUCLEOTIDE SEQUENCE</scope>
</reference>
<name>A0A0E9XZ47_ANGAN</name>
<protein>
    <submittedName>
        <fullName evidence="1">Uncharacterized protein</fullName>
    </submittedName>
</protein>
<sequence length="29" mass="3529">MLKLSWFFVFSQIHCTVCFRGHIKVQKNM</sequence>
<dbReference type="AlphaFoldDB" id="A0A0E9XZ47"/>
<accession>A0A0E9XZ47</accession>
<proteinExistence type="predicted"/>
<reference evidence="1" key="1">
    <citation type="submission" date="2014-11" db="EMBL/GenBank/DDBJ databases">
        <authorList>
            <person name="Amaro Gonzalez C."/>
        </authorList>
    </citation>
    <scope>NUCLEOTIDE SEQUENCE</scope>
</reference>
<dbReference type="EMBL" id="GBXM01000663">
    <property type="protein sequence ID" value="JAI07915.1"/>
    <property type="molecule type" value="Transcribed_RNA"/>
</dbReference>
<organism evidence="1">
    <name type="scientific">Anguilla anguilla</name>
    <name type="common">European freshwater eel</name>
    <name type="synonym">Muraena anguilla</name>
    <dbReference type="NCBI Taxonomy" id="7936"/>
    <lineage>
        <taxon>Eukaryota</taxon>
        <taxon>Metazoa</taxon>
        <taxon>Chordata</taxon>
        <taxon>Craniata</taxon>
        <taxon>Vertebrata</taxon>
        <taxon>Euteleostomi</taxon>
        <taxon>Actinopterygii</taxon>
        <taxon>Neopterygii</taxon>
        <taxon>Teleostei</taxon>
        <taxon>Anguilliformes</taxon>
        <taxon>Anguillidae</taxon>
        <taxon>Anguilla</taxon>
    </lineage>
</organism>